<feature type="transmembrane region" description="Helical" evidence="6">
    <location>
        <begin position="171"/>
        <end position="197"/>
    </location>
</feature>
<feature type="transmembrane region" description="Helical" evidence="6">
    <location>
        <begin position="483"/>
        <end position="501"/>
    </location>
</feature>
<dbReference type="Gene3D" id="1.20.1250.20">
    <property type="entry name" value="MFS general substrate transporter like domains"/>
    <property type="match status" value="1"/>
</dbReference>
<feature type="transmembrane region" description="Helical" evidence="6">
    <location>
        <begin position="277"/>
        <end position="294"/>
    </location>
</feature>
<dbReference type="AlphaFoldDB" id="A0A4Y7NL18"/>
<dbReference type="SUPFAM" id="SSF103473">
    <property type="entry name" value="MFS general substrate transporter"/>
    <property type="match status" value="1"/>
</dbReference>
<dbReference type="FunFam" id="1.20.1250.20:FF:000695">
    <property type="entry name" value="Predicted protein"/>
    <property type="match status" value="1"/>
</dbReference>
<evidence type="ECO:0000313" key="7">
    <source>
        <dbReference type="EMBL" id="SVE92955.1"/>
    </source>
</evidence>
<evidence type="ECO:0000256" key="5">
    <source>
        <dbReference type="SAM" id="MobiDB-lite"/>
    </source>
</evidence>
<keyword evidence="4 6" id="KW-0472">Membrane</keyword>
<feature type="transmembrane region" description="Helical" evidence="6">
    <location>
        <begin position="138"/>
        <end position="159"/>
    </location>
</feature>
<feature type="compositionally biased region" description="Basic and acidic residues" evidence="5">
    <location>
        <begin position="1"/>
        <end position="21"/>
    </location>
</feature>
<evidence type="ECO:0000256" key="6">
    <source>
        <dbReference type="SAM" id="Phobius"/>
    </source>
</evidence>
<dbReference type="GO" id="GO:0035348">
    <property type="term" value="P:acetyl-CoA transmembrane transport"/>
    <property type="evidence" value="ECO:0007669"/>
    <property type="project" value="InterPro"/>
</dbReference>
<reference evidence="7" key="1">
    <citation type="submission" date="2018-08" db="EMBL/GenBank/DDBJ databases">
        <authorList>
            <person name="Cornetti L."/>
        </authorList>
    </citation>
    <scope>NUCLEOTIDE SEQUENCE</scope>
    <source>
        <strain evidence="7">DE-FRO-2-1</strain>
    </source>
</reference>
<accession>A0A4Y7NL18</accession>
<evidence type="ECO:0000256" key="1">
    <source>
        <dbReference type="ARBA" id="ARBA00004141"/>
    </source>
</evidence>
<feature type="transmembrane region" description="Helical" evidence="6">
    <location>
        <begin position="108"/>
        <end position="126"/>
    </location>
</feature>
<comment type="subcellular location">
    <subcellularLocation>
        <location evidence="1">Membrane</location>
        <topology evidence="1">Multi-pass membrane protein</topology>
    </subcellularLocation>
</comment>
<dbReference type="PANTHER" id="PTHR12778:SF9">
    <property type="entry name" value="ACETYL-COENZYME A TRANSPORTER 1"/>
    <property type="match status" value="1"/>
</dbReference>
<feature type="transmembrane region" description="Helical" evidence="6">
    <location>
        <begin position="314"/>
        <end position="331"/>
    </location>
</feature>
<dbReference type="InterPro" id="IPR004752">
    <property type="entry name" value="AmpG_permease/AT-1"/>
</dbReference>
<dbReference type="GO" id="GO:0008521">
    <property type="term" value="F:acetyl-CoA transmembrane transporter activity"/>
    <property type="evidence" value="ECO:0007669"/>
    <property type="project" value="InterPro"/>
</dbReference>
<keyword evidence="3 6" id="KW-1133">Transmembrane helix</keyword>
<dbReference type="EMBL" id="LR023336">
    <property type="protein sequence ID" value="SVE92955.1"/>
    <property type="molecule type" value="mRNA"/>
</dbReference>
<dbReference type="Pfam" id="PF13000">
    <property type="entry name" value="Acatn"/>
    <property type="match status" value="1"/>
</dbReference>
<name>A0A4Y7NL18_9CRUS</name>
<feature type="transmembrane region" description="Helical" evidence="6">
    <location>
        <begin position="81"/>
        <end position="101"/>
    </location>
</feature>
<dbReference type="InterPro" id="IPR036259">
    <property type="entry name" value="MFS_trans_sf"/>
</dbReference>
<feature type="transmembrane region" description="Helical" evidence="6">
    <location>
        <begin position="41"/>
        <end position="61"/>
    </location>
</feature>
<feature type="compositionally biased region" description="Polar residues" evidence="5">
    <location>
        <begin position="22"/>
        <end position="33"/>
    </location>
</feature>
<evidence type="ECO:0000256" key="4">
    <source>
        <dbReference type="ARBA" id="ARBA00023136"/>
    </source>
</evidence>
<feature type="transmembrane region" description="Helical" evidence="6">
    <location>
        <begin position="343"/>
        <end position="365"/>
    </location>
</feature>
<feature type="transmembrane region" description="Helical" evidence="6">
    <location>
        <begin position="417"/>
        <end position="440"/>
    </location>
</feature>
<feature type="region of interest" description="Disordered" evidence="5">
    <location>
        <begin position="1"/>
        <end position="34"/>
    </location>
</feature>
<dbReference type="InterPro" id="IPR024371">
    <property type="entry name" value="AcetylCoA_trans_1-like"/>
</dbReference>
<gene>
    <name evidence="7" type="primary">EOG090X04K8</name>
</gene>
<protein>
    <submittedName>
        <fullName evidence="7">EOG090X04K8</fullName>
    </submittedName>
</protein>
<dbReference type="GO" id="GO:0016020">
    <property type="term" value="C:membrane"/>
    <property type="evidence" value="ECO:0007669"/>
    <property type="project" value="UniProtKB-SubCell"/>
</dbReference>
<evidence type="ECO:0000256" key="3">
    <source>
        <dbReference type="ARBA" id="ARBA00022989"/>
    </source>
</evidence>
<dbReference type="PANTHER" id="PTHR12778">
    <property type="entry name" value="SOLUTE CARRIER FAMILY 33 ACETYL-COA TRANSPORTER -RELATED"/>
    <property type="match status" value="1"/>
</dbReference>
<sequence>MRKKARGESDKPVIKTDRQTTEIRSSSPPSVTSWKGEGRNIALLLFLYLLQGIPLGLISAIPLLLQNRHVSYKEQAEFSLVYWPFSLKLLWAPIVDSLYYSRMGRRKTWLVPAQYVLGVMMIYLSTKVDVYLEGSPNVQALTMAFFILNFLAATQDIAVDGWALTMLHRENVGYASTCNSVGQTAGYFLGYVIFVAFESPDFCNKYLRSIPQPEGLITLSGFLYFWGIVFFISTTLVWIFKKEQQPKLPEEDKREVEHNLTIIDTYKLLIKIFKLPAIKWTVVILLTCKIGFSASDAVSGLKLIEKGVPKAQLALLAVPLVPLQIILPLFISRYTTGPKPMDVFIHAIPYRLMFGFVYAGLIWITPWFQNPDGQFPFYYYMMVLIIYALHQVTVYSMFVAVMAFFAKVSDPAVGGTYMTLLNTVCNLGGNWPSTLALWAVDLLTWKTCRTPDMAPHEGNQCLNATETQECTDMGGTCITDLDGFYIETLICVCFGLFWLRWGQRVIQRLQNKPESAWKVHVSMPK</sequence>
<proteinExistence type="evidence at transcript level"/>
<feature type="transmembrane region" description="Helical" evidence="6">
    <location>
        <begin position="217"/>
        <end position="240"/>
    </location>
</feature>
<evidence type="ECO:0000256" key="2">
    <source>
        <dbReference type="ARBA" id="ARBA00022692"/>
    </source>
</evidence>
<keyword evidence="2 6" id="KW-0812">Transmembrane</keyword>
<organism evidence="7">
    <name type="scientific">Moina brachiata</name>
    <dbReference type="NCBI Taxonomy" id="675436"/>
    <lineage>
        <taxon>Eukaryota</taxon>
        <taxon>Metazoa</taxon>
        <taxon>Ecdysozoa</taxon>
        <taxon>Arthropoda</taxon>
        <taxon>Crustacea</taxon>
        <taxon>Branchiopoda</taxon>
        <taxon>Diplostraca</taxon>
        <taxon>Cladocera</taxon>
        <taxon>Anomopoda</taxon>
        <taxon>Moinidae</taxon>
        <taxon>Moina</taxon>
    </lineage>
</organism>
<feature type="transmembrane region" description="Helical" evidence="6">
    <location>
        <begin position="377"/>
        <end position="405"/>
    </location>
</feature>